<evidence type="ECO:0000256" key="2">
    <source>
        <dbReference type="PROSITE-ProRule" id="PRU00708"/>
    </source>
</evidence>
<protein>
    <recommendedName>
        <fullName evidence="7">Pentatricopeptide repeat-containing protein</fullName>
    </recommendedName>
</protein>
<comment type="caution">
    <text evidence="5">The sequence shown here is derived from an EMBL/GenBank/DDBJ whole genome shotgun (WGS) entry which is preliminary data.</text>
</comment>
<feature type="region of interest" description="Disordered" evidence="4">
    <location>
        <begin position="237"/>
        <end position="278"/>
    </location>
</feature>
<dbReference type="Proteomes" id="UP001162131">
    <property type="component" value="Unassembled WGS sequence"/>
</dbReference>
<sequence length="278" mass="31968">MFLAKRCIRAFSSMKDLVLKKEWYKAYTQLEKERKIEDPDLITSLAWGLSNIGRHDEAYKLVQMMPSLGKEPSELEYTAALEASIKQKNLDMATNLFYQAKVYGISFDAALYDFFIGSLCKDLGIRNLKSIIDYMKKDGCTPSIYTCVNLMKIGHELNDRDFVNEIANVAKQAEYSIPKKMIEKYTKPLPESKTSKKIQEKEKKIEAEGENLQNLEELDKELRLKYSDRGAIIDPRLNAGDFEEVFDEEDFNEEDLEGEEEETDYETGESTDSSSDSE</sequence>
<dbReference type="PROSITE" id="PS51375">
    <property type="entry name" value="PPR"/>
    <property type="match status" value="1"/>
</dbReference>
<evidence type="ECO:0008006" key="7">
    <source>
        <dbReference type="Google" id="ProtNLM"/>
    </source>
</evidence>
<dbReference type="AlphaFoldDB" id="A0AAU9ID94"/>
<reference evidence="5" key="1">
    <citation type="submission" date="2021-09" db="EMBL/GenBank/DDBJ databases">
        <authorList>
            <consortium name="AG Swart"/>
            <person name="Singh M."/>
            <person name="Singh A."/>
            <person name="Seah K."/>
            <person name="Emmerich C."/>
        </authorList>
    </citation>
    <scope>NUCLEOTIDE SEQUENCE</scope>
    <source>
        <strain evidence="5">ATCC30299</strain>
    </source>
</reference>
<dbReference type="InterPro" id="IPR002885">
    <property type="entry name" value="PPR_rpt"/>
</dbReference>
<organism evidence="5 6">
    <name type="scientific">Blepharisma stoltei</name>
    <dbReference type="NCBI Taxonomy" id="1481888"/>
    <lineage>
        <taxon>Eukaryota</taxon>
        <taxon>Sar</taxon>
        <taxon>Alveolata</taxon>
        <taxon>Ciliophora</taxon>
        <taxon>Postciliodesmatophora</taxon>
        <taxon>Heterotrichea</taxon>
        <taxon>Heterotrichida</taxon>
        <taxon>Blepharismidae</taxon>
        <taxon>Blepharisma</taxon>
    </lineage>
</organism>
<evidence type="ECO:0000256" key="4">
    <source>
        <dbReference type="SAM" id="MobiDB-lite"/>
    </source>
</evidence>
<feature type="coiled-coil region" evidence="3">
    <location>
        <begin position="195"/>
        <end position="225"/>
    </location>
</feature>
<accession>A0AAU9ID94</accession>
<evidence type="ECO:0000313" key="6">
    <source>
        <dbReference type="Proteomes" id="UP001162131"/>
    </source>
</evidence>
<gene>
    <name evidence="5" type="ORF">BSTOLATCC_MIC5115</name>
</gene>
<keyword evidence="6" id="KW-1185">Reference proteome</keyword>
<evidence type="ECO:0000256" key="1">
    <source>
        <dbReference type="ARBA" id="ARBA00022737"/>
    </source>
</evidence>
<dbReference type="Gene3D" id="1.25.40.10">
    <property type="entry name" value="Tetratricopeptide repeat domain"/>
    <property type="match status" value="1"/>
</dbReference>
<evidence type="ECO:0000256" key="3">
    <source>
        <dbReference type="SAM" id="Coils"/>
    </source>
</evidence>
<keyword evidence="3" id="KW-0175">Coiled coil</keyword>
<proteinExistence type="predicted"/>
<dbReference type="PANTHER" id="PTHR47941">
    <property type="entry name" value="PENTATRICOPEPTIDE REPEAT-CONTAINING PROTEIN 3, MITOCHONDRIAL"/>
    <property type="match status" value="1"/>
</dbReference>
<feature type="repeat" description="PPR" evidence="2">
    <location>
        <begin position="38"/>
        <end position="72"/>
    </location>
</feature>
<evidence type="ECO:0000313" key="5">
    <source>
        <dbReference type="EMBL" id="CAG9311855.1"/>
    </source>
</evidence>
<name>A0AAU9ID94_9CILI</name>
<feature type="compositionally biased region" description="Acidic residues" evidence="4">
    <location>
        <begin position="241"/>
        <end position="278"/>
    </location>
</feature>
<dbReference type="EMBL" id="CAJZBQ010000005">
    <property type="protein sequence ID" value="CAG9311855.1"/>
    <property type="molecule type" value="Genomic_DNA"/>
</dbReference>
<dbReference type="InterPro" id="IPR011990">
    <property type="entry name" value="TPR-like_helical_dom_sf"/>
</dbReference>
<keyword evidence="1" id="KW-0677">Repeat</keyword>